<dbReference type="Proteomes" id="UP000646478">
    <property type="component" value="Unassembled WGS sequence"/>
</dbReference>
<gene>
    <name evidence="1" type="ORF">GCM10011491_35400</name>
</gene>
<evidence type="ECO:0000313" key="1">
    <source>
        <dbReference type="EMBL" id="GGB04202.1"/>
    </source>
</evidence>
<proteinExistence type="predicted"/>
<name>A0A916WIH7_9HYPH</name>
<dbReference type="EMBL" id="BMHH01000017">
    <property type="protein sequence ID" value="GGB04202.1"/>
    <property type="molecule type" value="Genomic_DNA"/>
</dbReference>
<organism evidence="1 2">
    <name type="scientific">Brucella endophytica</name>
    <dbReference type="NCBI Taxonomy" id="1963359"/>
    <lineage>
        <taxon>Bacteria</taxon>
        <taxon>Pseudomonadati</taxon>
        <taxon>Pseudomonadota</taxon>
        <taxon>Alphaproteobacteria</taxon>
        <taxon>Hyphomicrobiales</taxon>
        <taxon>Brucellaceae</taxon>
        <taxon>Brucella/Ochrobactrum group</taxon>
        <taxon>Brucella</taxon>
    </lineage>
</organism>
<evidence type="ECO:0000313" key="2">
    <source>
        <dbReference type="Proteomes" id="UP000646478"/>
    </source>
</evidence>
<sequence length="94" mass="10403">MRNSHGPRGEDNPPGLLSWTGRAFTLAPEALLNALHLGTAFLQRLQMRQDELASSGAQDSADVISYTTIHAGIMAWRCSLNIVLGFYEIDFEIR</sequence>
<accession>A0A916WIH7</accession>
<reference evidence="1" key="2">
    <citation type="submission" date="2020-09" db="EMBL/GenBank/DDBJ databases">
        <authorList>
            <person name="Sun Q."/>
            <person name="Zhou Y."/>
        </authorList>
    </citation>
    <scope>NUCLEOTIDE SEQUENCE</scope>
    <source>
        <strain evidence="1">CGMCC 1.15082</strain>
    </source>
</reference>
<comment type="caution">
    <text evidence="1">The sequence shown here is derived from an EMBL/GenBank/DDBJ whole genome shotgun (WGS) entry which is preliminary data.</text>
</comment>
<protein>
    <submittedName>
        <fullName evidence="1">Uncharacterized protein</fullName>
    </submittedName>
</protein>
<dbReference type="RefSeq" id="WP_188825518.1">
    <property type="nucleotide sequence ID" value="NZ_BMHH01000017.1"/>
</dbReference>
<keyword evidence="2" id="KW-1185">Reference proteome</keyword>
<dbReference type="AlphaFoldDB" id="A0A916WIH7"/>
<reference evidence="1" key="1">
    <citation type="journal article" date="2014" name="Int. J. Syst. Evol. Microbiol.">
        <title>Complete genome sequence of Corynebacterium casei LMG S-19264T (=DSM 44701T), isolated from a smear-ripened cheese.</title>
        <authorList>
            <consortium name="US DOE Joint Genome Institute (JGI-PGF)"/>
            <person name="Walter F."/>
            <person name="Albersmeier A."/>
            <person name="Kalinowski J."/>
            <person name="Ruckert C."/>
        </authorList>
    </citation>
    <scope>NUCLEOTIDE SEQUENCE</scope>
    <source>
        <strain evidence="1">CGMCC 1.15082</strain>
    </source>
</reference>